<dbReference type="InterPro" id="IPR007353">
    <property type="entry name" value="DUF421"/>
</dbReference>
<organism evidence="9 10">
    <name type="scientific">Clostridium magnum DSM 2767</name>
    <dbReference type="NCBI Taxonomy" id="1121326"/>
    <lineage>
        <taxon>Bacteria</taxon>
        <taxon>Bacillati</taxon>
        <taxon>Bacillota</taxon>
        <taxon>Clostridia</taxon>
        <taxon>Eubacteriales</taxon>
        <taxon>Clostridiaceae</taxon>
        <taxon>Clostridium</taxon>
    </lineage>
</organism>
<reference evidence="9 10" key="1">
    <citation type="submission" date="2016-04" db="EMBL/GenBank/DDBJ databases">
        <title>Genome sequence of Clostridium magnum DSM 2767.</title>
        <authorList>
            <person name="Poehlein A."/>
            <person name="Uhlig R."/>
            <person name="Fischer R."/>
            <person name="Bahl H."/>
            <person name="Daniel R."/>
        </authorList>
    </citation>
    <scope>NUCLEOTIDE SEQUENCE [LARGE SCALE GENOMIC DNA]</scope>
    <source>
        <strain evidence="9 10">DSM 2767</strain>
    </source>
</reference>
<dbReference type="InterPro" id="IPR023090">
    <property type="entry name" value="UPF0702_alpha/beta_dom_sf"/>
</dbReference>
<dbReference type="PATRIC" id="fig|1121326.3.peg.1779"/>
<dbReference type="STRING" id="1121326.CLMAG_17950"/>
<feature type="transmembrane region" description="Helical" evidence="7">
    <location>
        <begin position="6"/>
        <end position="22"/>
    </location>
</feature>
<evidence type="ECO:0000313" key="10">
    <source>
        <dbReference type="Proteomes" id="UP000076603"/>
    </source>
</evidence>
<gene>
    <name evidence="9" type="ORF">CLMAG_17950</name>
</gene>
<proteinExistence type="inferred from homology"/>
<comment type="similarity">
    <text evidence="2">Belongs to the UPF0702 family.</text>
</comment>
<dbReference type="Pfam" id="PF04239">
    <property type="entry name" value="DUF421"/>
    <property type="match status" value="1"/>
</dbReference>
<comment type="caution">
    <text evidence="9">The sequence shown here is derived from an EMBL/GenBank/DDBJ whole genome shotgun (WGS) entry which is preliminary data.</text>
</comment>
<feature type="transmembrane region" description="Helical" evidence="7">
    <location>
        <begin position="61"/>
        <end position="79"/>
    </location>
</feature>
<evidence type="ECO:0000256" key="4">
    <source>
        <dbReference type="ARBA" id="ARBA00022692"/>
    </source>
</evidence>
<dbReference type="Proteomes" id="UP000076603">
    <property type="component" value="Unassembled WGS sequence"/>
</dbReference>
<dbReference type="OrthoDB" id="9778331at2"/>
<evidence type="ECO:0000256" key="2">
    <source>
        <dbReference type="ARBA" id="ARBA00006448"/>
    </source>
</evidence>
<evidence type="ECO:0000256" key="1">
    <source>
        <dbReference type="ARBA" id="ARBA00004651"/>
    </source>
</evidence>
<keyword evidence="10" id="KW-1185">Reference proteome</keyword>
<keyword evidence="5 7" id="KW-1133">Transmembrane helix</keyword>
<evidence type="ECO:0000256" key="3">
    <source>
        <dbReference type="ARBA" id="ARBA00022475"/>
    </source>
</evidence>
<dbReference type="PANTHER" id="PTHR34582">
    <property type="entry name" value="UPF0702 TRANSMEMBRANE PROTEIN YCAP"/>
    <property type="match status" value="1"/>
</dbReference>
<keyword evidence="4 7" id="KW-0812">Transmembrane</keyword>
<evidence type="ECO:0000256" key="7">
    <source>
        <dbReference type="SAM" id="Phobius"/>
    </source>
</evidence>
<evidence type="ECO:0000313" key="9">
    <source>
        <dbReference type="EMBL" id="KZL91989.1"/>
    </source>
</evidence>
<feature type="domain" description="YetF C-terminal" evidence="8">
    <location>
        <begin position="81"/>
        <end position="212"/>
    </location>
</feature>
<dbReference type="Gene3D" id="3.30.240.20">
    <property type="entry name" value="bsu07140 like domains"/>
    <property type="match status" value="2"/>
</dbReference>
<evidence type="ECO:0000256" key="6">
    <source>
        <dbReference type="ARBA" id="ARBA00023136"/>
    </source>
</evidence>
<accession>A0A162SXC4</accession>
<keyword evidence="3" id="KW-1003">Cell membrane</keyword>
<sequence>MYTLFTYSARVFLVYFFTYLSTRILTKKAIAEMTAYEMAGLMVLANVAAEPLVDKVVIKSVYGTGLLVVLMLVVARLALINKFTPIFEHTATILIENGQINMKALKSLSLTLNQLQGLLRQQGYDKMSDIQTAVFEPQGNISVFPKSENKPVTLKDLNINSTNKPLTLPLILDGRIIESNLKHISKNKSWLLSQLKKQGIQNYENQVALAELDSSWKIIIFKK</sequence>
<dbReference type="PANTHER" id="PTHR34582:SF6">
    <property type="entry name" value="UPF0702 TRANSMEMBRANE PROTEIN YCAP"/>
    <property type="match status" value="1"/>
</dbReference>
<dbReference type="AlphaFoldDB" id="A0A162SXC4"/>
<protein>
    <recommendedName>
        <fullName evidence="8">YetF C-terminal domain-containing protein</fullName>
    </recommendedName>
</protein>
<comment type="subcellular location">
    <subcellularLocation>
        <location evidence="1">Cell membrane</location>
        <topology evidence="1">Multi-pass membrane protein</topology>
    </subcellularLocation>
</comment>
<keyword evidence="6 7" id="KW-0472">Membrane</keyword>
<dbReference type="GO" id="GO:0005886">
    <property type="term" value="C:plasma membrane"/>
    <property type="evidence" value="ECO:0007669"/>
    <property type="project" value="UniProtKB-SubCell"/>
</dbReference>
<dbReference type="RefSeq" id="WP_066621050.1">
    <property type="nucleotide sequence ID" value="NZ_FQXL01000004.1"/>
</dbReference>
<evidence type="ECO:0000256" key="5">
    <source>
        <dbReference type="ARBA" id="ARBA00022989"/>
    </source>
</evidence>
<dbReference type="EMBL" id="LWAE01000002">
    <property type="protein sequence ID" value="KZL91989.1"/>
    <property type="molecule type" value="Genomic_DNA"/>
</dbReference>
<evidence type="ECO:0000259" key="8">
    <source>
        <dbReference type="Pfam" id="PF04239"/>
    </source>
</evidence>
<name>A0A162SXC4_9CLOT</name>